<reference evidence="1" key="1">
    <citation type="submission" date="2021-05" db="EMBL/GenBank/DDBJ databases">
        <authorList>
            <person name="Scholz U."/>
            <person name="Mascher M."/>
            <person name="Fiebig A."/>
        </authorList>
    </citation>
    <scope>NUCLEOTIDE SEQUENCE [LARGE SCALE GENOMIC DNA]</scope>
</reference>
<name>A0ACD6A3D0_AVESA</name>
<sequence length="340" mass="38887">MQIQTIGTLSGFMPKMMAARQELCNLFLEGSVEHEKYSTVVDKRIENLCKNTLMAAATVLDPRGHYKFNFAKKLTYVNSLSSALKKMASESEYIKLIPQMAKYINCRGSFDSSSSREAALSLSPTDWWLTFGGETELLQKYALRIVSQCVSSSGCERNWSTFALIHTIVRNRLSFEKIHKMVFCHYNLRMRIRQILDEAIDKEVDTCVMLMDASLFDSESPIMDWLTHSMSESEPAMDEYDGFNQYTPAPAIVEVVQKRVKRKRSIADLDDEDADVDEDEDEDEDEYEEEEEVVEEVDDDSHTEGKDDDCAELPLHALRKSTRKKKKSLKVLASMCDKQA</sequence>
<evidence type="ECO:0000313" key="1">
    <source>
        <dbReference type="EnsemblPlants" id="AVESA.00010b.r2.7CG0691980.1.CDS"/>
    </source>
</evidence>
<dbReference type="EnsemblPlants" id="AVESA.00010b.r2.7CG0691980.1">
    <property type="protein sequence ID" value="AVESA.00010b.r2.7CG0691980.1.CDS"/>
    <property type="gene ID" value="AVESA.00010b.r2.7CG0691980"/>
</dbReference>
<organism evidence="1 2">
    <name type="scientific">Avena sativa</name>
    <name type="common">Oat</name>
    <dbReference type="NCBI Taxonomy" id="4498"/>
    <lineage>
        <taxon>Eukaryota</taxon>
        <taxon>Viridiplantae</taxon>
        <taxon>Streptophyta</taxon>
        <taxon>Embryophyta</taxon>
        <taxon>Tracheophyta</taxon>
        <taxon>Spermatophyta</taxon>
        <taxon>Magnoliopsida</taxon>
        <taxon>Liliopsida</taxon>
        <taxon>Poales</taxon>
        <taxon>Poaceae</taxon>
        <taxon>BOP clade</taxon>
        <taxon>Pooideae</taxon>
        <taxon>Poodae</taxon>
        <taxon>Poeae</taxon>
        <taxon>Poeae Chloroplast Group 1 (Aveneae type)</taxon>
        <taxon>Aveninae</taxon>
        <taxon>Avena</taxon>
    </lineage>
</organism>
<dbReference type="Proteomes" id="UP001732700">
    <property type="component" value="Chromosome 7C"/>
</dbReference>
<accession>A0ACD6A3D0</accession>
<evidence type="ECO:0000313" key="2">
    <source>
        <dbReference type="Proteomes" id="UP001732700"/>
    </source>
</evidence>
<reference evidence="1" key="2">
    <citation type="submission" date="2025-09" db="UniProtKB">
        <authorList>
            <consortium name="EnsemblPlants"/>
        </authorList>
    </citation>
    <scope>IDENTIFICATION</scope>
</reference>
<protein>
    <submittedName>
        <fullName evidence="1">Uncharacterized protein</fullName>
    </submittedName>
</protein>
<keyword evidence="2" id="KW-1185">Reference proteome</keyword>
<proteinExistence type="predicted"/>